<evidence type="ECO:0000313" key="3">
    <source>
        <dbReference type="Proteomes" id="UP000198863"/>
    </source>
</evidence>
<dbReference type="AlphaFoldDB" id="A0A1G7QCY4"/>
<dbReference type="Pfam" id="PF07238">
    <property type="entry name" value="PilZ"/>
    <property type="match status" value="1"/>
</dbReference>
<feature type="domain" description="PilZ" evidence="1">
    <location>
        <begin position="102"/>
        <end position="209"/>
    </location>
</feature>
<dbReference type="Gene3D" id="2.40.10.220">
    <property type="entry name" value="predicted glycosyltransferase like domains"/>
    <property type="match status" value="1"/>
</dbReference>
<gene>
    <name evidence="2" type="ORF">SAMN05660324_1448</name>
</gene>
<dbReference type="Proteomes" id="UP000198863">
    <property type="component" value="Unassembled WGS sequence"/>
</dbReference>
<protein>
    <submittedName>
        <fullName evidence="2">PilZ domain-containing protein</fullName>
    </submittedName>
</protein>
<organism evidence="2 3">
    <name type="scientific">Klenkia brasiliensis</name>
    <dbReference type="NCBI Taxonomy" id="333142"/>
    <lineage>
        <taxon>Bacteria</taxon>
        <taxon>Bacillati</taxon>
        <taxon>Actinomycetota</taxon>
        <taxon>Actinomycetes</taxon>
        <taxon>Geodermatophilales</taxon>
        <taxon>Geodermatophilaceae</taxon>
        <taxon>Klenkia</taxon>
    </lineage>
</organism>
<proteinExistence type="predicted"/>
<dbReference type="OrthoDB" id="3284647at2"/>
<name>A0A1G7QCY4_9ACTN</name>
<sequence>MPDTSTVGDRPPIGDQVEVVAVQGPAHAVTRVEDSADEELVLAVGTDAEGRRVRLGLGVAVLVWWTMADGTVRYRPHAVADVRGGPHPVWVLHPTDAASVGDRRATPRVEMEVPVGLLTPLGMVLGATTDISEGGLRALFAAPPTTGFGDATQPFAEVGELVTLALVLGGARTELRSRVLDVRRRPDGCRLLRARFETLPEDVRLQLRATTSQEIGRQLTTGRR</sequence>
<dbReference type="RefSeq" id="WP_091060697.1">
    <property type="nucleotide sequence ID" value="NZ_FNCF01000002.1"/>
</dbReference>
<dbReference type="GO" id="GO:0035438">
    <property type="term" value="F:cyclic-di-GMP binding"/>
    <property type="evidence" value="ECO:0007669"/>
    <property type="project" value="InterPro"/>
</dbReference>
<dbReference type="EMBL" id="FNCF01000002">
    <property type="protein sequence ID" value="SDF96403.1"/>
    <property type="molecule type" value="Genomic_DNA"/>
</dbReference>
<evidence type="ECO:0000313" key="2">
    <source>
        <dbReference type="EMBL" id="SDF96403.1"/>
    </source>
</evidence>
<accession>A0A1G7QCY4</accession>
<reference evidence="3" key="1">
    <citation type="submission" date="2016-10" db="EMBL/GenBank/DDBJ databases">
        <authorList>
            <person name="Varghese N."/>
            <person name="Submissions S."/>
        </authorList>
    </citation>
    <scope>NUCLEOTIDE SEQUENCE [LARGE SCALE GENOMIC DNA]</scope>
    <source>
        <strain evidence="3">DSM 44526</strain>
    </source>
</reference>
<dbReference type="InterPro" id="IPR009875">
    <property type="entry name" value="PilZ_domain"/>
</dbReference>
<keyword evidence="3" id="KW-1185">Reference proteome</keyword>
<evidence type="ECO:0000259" key="1">
    <source>
        <dbReference type="Pfam" id="PF07238"/>
    </source>
</evidence>